<dbReference type="PANTHER" id="PTHR48044">
    <property type="entry name" value="GLYCOSYLTRANSFERASE"/>
    <property type="match status" value="1"/>
</dbReference>
<dbReference type="Gene3D" id="3.40.50.2000">
    <property type="entry name" value="Glycogen Phosphorylase B"/>
    <property type="match status" value="1"/>
</dbReference>
<evidence type="ECO:0000313" key="3">
    <source>
        <dbReference type="Proteomes" id="UP000653305"/>
    </source>
</evidence>
<keyword evidence="1" id="KW-0812">Transmembrane</keyword>
<organism evidence="2 3">
    <name type="scientific">Phtheirospermum japonicum</name>
    <dbReference type="NCBI Taxonomy" id="374723"/>
    <lineage>
        <taxon>Eukaryota</taxon>
        <taxon>Viridiplantae</taxon>
        <taxon>Streptophyta</taxon>
        <taxon>Embryophyta</taxon>
        <taxon>Tracheophyta</taxon>
        <taxon>Spermatophyta</taxon>
        <taxon>Magnoliopsida</taxon>
        <taxon>eudicotyledons</taxon>
        <taxon>Gunneridae</taxon>
        <taxon>Pentapetalae</taxon>
        <taxon>asterids</taxon>
        <taxon>lamiids</taxon>
        <taxon>Lamiales</taxon>
        <taxon>Orobanchaceae</taxon>
        <taxon>Orobanchaceae incertae sedis</taxon>
        <taxon>Phtheirospermum</taxon>
    </lineage>
</organism>
<protein>
    <submittedName>
        <fullName evidence="2">Cyanidin-3-o-glucoside 2-o-glucuronosyltransferase</fullName>
    </submittedName>
</protein>
<accession>A0A830CJI5</accession>
<evidence type="ECO:0000313" key="2">
    <source>
        <dbReference type="EMBL" id="GFP96444.1"/>
    </source>
</evidence>
<dbReference type="GO" id="GO:1901135">
    <property type="term" value="P:carbohydrate derivative metabolic process"/>
    <property type="evidence" value="ECO:0007669"/>
    <property type="project" value="UniProtKB-ARBA"/>
</dbReference>
<feature type="transmembrane region" description="Helical" evidence="1">
    <location>
        <begin position="6"/>
        <end position="24"/>
    </location>
</feature>
<dbReference type="SUPFAM" id="SSF53756">
    <property type="entry name" value="UDP-Glycosyltransferase/glycogen phosphorylase"/>
    <property type="match status" value="1"/>
</dbReference>
<dbReference type="PANTHER" id="PTHR48044:SF82">
    <property type="entry name" value="GLYCOSYLTRANSFERASE"/>
    <property type="match status" value="1"/>
</dbReference>
<keyword evidence="3" id="KW-1185">Reference proteome</keyword>
<keyword evidence="1" id="KW-1133">Transmembrane helix</keyword>
<name>A0A830CJI5_9LAMI</name>
<dbReference type="Proteomes" id="UP000653305">
    <property type="component" value="Unassembled WGS sequence"/>
</dbReference>
<proteinExistence type="predicted"/>
<evidence type="ECO:0000256" key="1">
    <source>
        <dbReference type="SAM" id="Phobius"/>
    </source>
</evidence>
<keyword evidence="2" id="KW-0808">Transferase</keyword>
<sequence length="104" mass="11917">MSHCAWISIMESFYFGVMIIVVLIKLDLPLNGRLGVEVEKDENRRCNGDEVAKAIKKVVIDVSGENLRFGAKILRAEMKDEDIDEEEDQLFRLCKTRSKIQEVS</sequence>
<comment type="caution">
    <text evidence="2">The sequence shown here is derived from an EMBL/GenBank/DDBJ whole genome shotgun (WGS) entry which is preliminary data.</text>
</comment>
<reference evidence="2" key="1">
    <citation type="submission" date="2020-07" db="EMBL/GenBank/DDBJ databases">
        <title>Ethylene signaling mediates host invasion by parasitic plants.</title>
        <authorList>
            <person name="Yoshida S."/>
        </authorList>
    </citation>
    <scope>NUCLEOTIDE SEQUENCE</scope>
    <source>
        <strain evidence="2">Okayama</strain>
    </source>
</reference>
<keyword evidence="1" id="KW-0472">Membrane</keyword>
<dbReference type="GO" id="GO:0008194">
    <property type="term" value="F:UDP-glycosyltransferase activity"/>
    <property type="evidence" value="ECO:0007669"/>
    <property type="project" value="UniProtKB-ARBA"/>
</dbReference>
<dbReference type="EMBL" id="BMAC01000439">
    <property type="protein sequence ID" value="GFP96444.1"/>
    <property type="molecule type" value="Genomic_DNA"/>
</dbReference>
<gene>
    <name evidence="2" type="ORF">PHJA_001788500</name>
</gene>
<dbReference type="AlphaFoldDB" id="A0A830CJI5"/>